<dbReference type="Proteomes" id="UP000789831">
    <property type="component" value="Unassembled WGS sequence"/>
</dbReference>
<organism evidence="1 2">
    <name type="scientific">Ambispora gerdemannii</name>
    <dbReference type="NCBI Taxonomy" id="144530"/>
    <lineage>
        <taxon>Eukaryota</taxon>
        <taxon>Fungi</taxon>
        <taxon>Fungi incertae sedis</taxon>
        <taxon>Mucoromycota</taxon>
        <taxon>Glomeromycotina</taxon>
        <taxon>Glomeromycetes</taxon>
        <taxon>Archaeosporales</taxon>
        <taxon>Ambisporaceae</taxon>
        <taxon>Ambispora</taxon>
    </lineage>
</organism>
<comment type="caution">
    <text evidence="1">The sequence shown here is derived from an EMBL/GenBank/DDBJ whole genome shotgun (WGS) entry which is preliminary data.</text>
</comment>
<evidence type="ECO:0000313" key="1">
    <source>
        <dbReference type="EMBL" id="CAG8540144.1"/>
    </source>
</evidence>
<proteinExistence type="predicted"/>
<name>A0A9N9ARK9_9GLOM</name>
<reference evidence="1" key="1">
    <citation type="submission" date="2021-06" db="EMBL/GenBank/DDBJ databases">
        <authorList>
            <person name="Kallberg Y."/>
            <person name="Tangrot J."/>
            <person name="Rosling A."/>
        </authorList>
    </citation>
    <scope>NUCLEOTIDE SEQUENCE</scope>
    <source>
        <strain evidence="1">MT106</strain>
    </source>
</reference>
<keyword evidence="2" id="KW-1185">Reference proteome</keyword>
<protein>
    <submittedName>
        <fullName evidence="1">12917_t:CDS:1</fullName>
    </submittedName>
</protein>
<sequence length="229" mass="27261">MAPIRRSISERTIKRMEDIIRAYKNLATRQKWFNEDGTIFPVSARNLEKYIEYKGRTNTARSVRWWMYFLEKYHNNSEIAEYRVHWNTAKHDPRIEQALKRLKVKNQIERNKAPLFDVEPLNIYANSTKNPTNIPEIENNIPEEKPRIEDFRAHYERTHSSLLQKYVGTCPIHREGCFQIDKNHHLKLNEVMLRRWAFCLACGDEGITQDSLPDTPLMPEFWPCCAIEI</sequence>
<accession>A0A9N9ARK9</accession>
<gene>
    <name evidence="1" type="ORF">AGERDE_LOCUS6142</name>
</gene>
<dbReference type="AlphaFoldDB" id="A0A9N9ARK9"/>
<dbReference type="EMBL" id="CAJVPL010000918">
    <property type="protein sequence ID" value="CAG8540144.1"/>
    <property type="molecule type" value="Genomic_DNA"/>
</dbReference>
<dbReference type="OrthoDB" id="2392398at2759"/>
<evidence type="ECO:0000313" key="2">
    <source>
        <dbReference type="Proteomes" id="UP000789831"/>
    </source>
</evidence>